<dbReference type="AlphaFoldDB" id="A0AA40A9T7"/>
<evidence type="ECO:0000313" key="4">
    <source>
        <dbReference type="Proteomes" id="UP001172102"/>
    </source>
</evidence>
<keyword evidence="3" id="KW-0808">Transferase</keyword>
<dbReference type="PANTHER" id="PTHR34598">
    <property type="entry name" value="BLL6449 PROTEIN"/>
    <property type="match status" value="1"/>
</dbReference>
<dbReference type="GO" id="GO:0016491">
    <property type="term" value="F:oxidoreductase activity"/>
    <property type="evidence" value="ECO:0007669"/>
    <property type="project" value="InterPro"/>
</dbReference>
<dbReference type="PANTHER" id="PTHR34598:SF3">
    <property type="entry name" value="OXIDOREDUCTASE AN1597"/>
    <property type="match status" value="1"/>
</dbReference>
<dbReference type="InterPro" id="IPR044053">
    <property type="entry name" value="AsaB-like"/>
</dbReference>
<dbReference type="GO" id="GO:0008168">
    <property type="term" value="F:methyltransferase activity"/>
    <property type="evidence" value="ECO:0007669"/>
    <property type="project" value="UniProtKB-KW"/>
</dbReference>
<keyword evidence="3" id="KW-0489">Methyltransferase</keyword>
<gene>
    <name evidence="3" type="ORF">B0H67DRAFT_586519</name>
</gene>
<name>A0AA40A9T7_9PEZI</name>
<organism evidence="3 4">
    <name type="scientific">Lasiosphaeris hirsuta</name>
    <dbReference type="NCBI Taxonomy" id="260670"/>
    <lineage>
        <taxon>Eukaryota</taxon>
        <taxon>Fungi</taxon>
        <taxon>Dikarya</taxon>
        <taxon>Ascomycota</taxon>
        <taxon>Pezizomycotina</taxon>
        <taxon>Sordariomycetes</taxon>
        <taxon>Sordariomycetidae</taxon>
        <taxon>Sordariales</taxon>
        <taxon>Lasiosphaeriaceae</taxon>
        <taxon>Lasiosphaeris</taxon>
    </lineage>
</organism>
<evidence type="ECO:0000313" key="3">
    <source>
        <dbReference type="EMBL" id="KAK0711895.1"/>
    </source>
</evidence>
<comment type="caution">
    <text evidence="3">The sequence shown here is derived from an EMBL/GenBank/DDBJ whole genome shotgun (WGS) entry which is preliminary data.</text>
</comment>
<comment type="similarity">
    <text evidence="1">Belongs to the asaB hydroxylase/desaturase family.</text>
</comment>
<dbReference type="NCBIfam" id="NF041278">
    <property type="entry name" value="CmcJ_NvfI_EfuI"/>
    <property type="match status" value="1"/>
</dbReference>
<accession>A0AA40A9T7</accession>
<evidence type="ECO:0000256" key="1">
    <source>
        <dbReference type="ARBA" id="ARBA00023604"/>
    </source>
</evidence>
<protein>
    <submittedName>
        <fullName evidence="3">Methyltransferase CmcJ</fullName>
    </submittedName>
</protein>
<keyword evidence="4" id="KW-1185">Reference proteome</keyword>
<proteinExistence type="inferred from homology"/>
<dbReference type="Proteomes" id="UP001172102">
    <property type="component" value="Unassembled WGS sequence"/>
</dbReference>
<dbReference type="EMBL" id="JAUKUA010000005">
    <property type="protein sequence ID" value="KAK0711895.1"/>
    <property type="molecule type" value="Genomic_DNA"/>
</dbReference>
<sequence>MRSVFLSGRVSHSERCSRQPPRSPQIIAKTSLVRTHRARSMACGTATAELQYLKRLPLYTKEKPFQLFVPVDKDAADTRSTNLEFEPKEQTFEDIRGREECFSLDEHGFEIGVHPTKLSPASFGDREIVESRYFEEAREILRGVEGGYDEVFFFDWRLRNSATPKEEVMFDMNDLTTWLRPSPNVHVDQSPRAVLHRVLLHLPDKAAFLLQGRVRVINVWRPIDNVVEDYPLAFCDPSSVPAQDQVECDHVRRKFKGANMYFHFGAKHKWYYLGQQRPDEVLLMKMFDSDSSVKANSCPHASFHHPLSPANARPRKSIEVRALVFNYP</sequence>
<dbReference type="GO" id="GO:0032259">
    <property type="term" value="P:methylation"/>
    <property type="evidence" value="ECO:0007669"/>
    <property type="project" value="UniProtKB-KW"/>
</dbReference>
<reference evidence="3" key="1">
    <citation type="submission" date="2023-06" db="EMBL/GenBank/DDBJ databases">
        <title>Genome-scale phylogeny and comparative genomics of the fungal order Sordariales.</title>
        <authorList>
            <consortium name="Lawrence Berkeley National Laboratory"/>
            <person name="Hensen N."/>
            <person name="Bonometti L."/>
            <person name="Westerberg I."/>
            <person name="Brannstrom I.O."/>
            <person name="Guillou S."/>
            <person name="Cros-Aarteil S."/>
            <person name="Calhoun S."/>
            <person name="Haridas S."/>
            <person name="Kuo A."/>
            <person name="Mondo S."/>
            <person name="Pangilinan J."/>
            <person name="Riley R."/>
            <person name="Labutti K."/>
            <person name="Andreopoulos B."/>
            <person name="Lipzen A."/>
            <person name="Chen C."/>
            <person name="Yanf M."/>
            <person name="Daum C."/>
            <person name="Ng V."/>
            <person name="Clum A."/>
            <person name="Steindorff A."/>
            <person name="Ohm R."/>
            <person name="Martin F."/>
            <person name="Silar P."/>
            <person name="Natvig D."/>
            <person name="Lalanne C."/>
            <person name="Gautier V."/>
            <person name="Ament-Velasquez S.L."/>
            <person name="Kruys A."/>
            <person name="Hutchinson M.I."/>
            <person name="Powell A.J."/>
            <person name="Barry K."/>
            <person name="Miller A.N."/>
            <person name="Grigoriev I.V."/>
            <person name="Debuchy R."/>
            <person name="Gladieux P."/>
            <person name="Thoren M.H."/>
            <person name="Johannesson H."/>
        </authorList>
    </citation>
    <scope>NUCLEOTIDE SEQUENCE</scope>
    <source>
        <strain evidence="3">SMH4607-1</strain>
    </source>
</reference>
<evidence type="ECO:0000256" key="2">
    <source>
        <dbReference type="SAM" id="MobiDB-lite"/>
    </source>
</evidence>
<feature type="region of interest" description="Disordered" evidence="2">
    <location>
        <begin position="1"/>
        <end position="23"/>
    </location>
</feature>